<dbReference type="EMBL" id="SOFG01000011">
    <property type="protein sequence ID" value="TFB87272.1"/>
    <property type="molecule type" value="Genomic_DNA"/>
</dbReference>
<dbReference type="NCBIfam" id="TIGR04033">
    <property type="entry name" value="export_SdpB"/>
    <property type="match status" value="1"/>
</dbReference>
<feature type="transmembrane region" description="Helical" evidence="5">
    <location>
        <begin position="82"/>
        <end position="104"/>
    </location>
</feature>
<dbReference type="InterPro" id="IPR011020">
    <property type="entry name" value="HTTM-like"/>
</dbReference>
<dbReference type="Proteomes" id="UP000297608">
    <property type="component" value="Unassembled WGS sequence"/>
</dbReference>
<proteinExistence type="predicted"/>
<feature type="transmembrane region" description="Helical" evidence="5">
    <location>
        <begin position="223"/>
        <end position="247"/>
    </location>
</feature>
<evidence type="ECO:0000256" key="5">
    <source>
        <dbReference type="SAM" id="Phobius"/>
    </source>
</evidence>
<keyword evidence="2 5" id="KW-0812">Transmembrane</keyword>
<evidence type="ECO:0000256" key="2">
    <source>
        <dbReference type="ARBA" id="ARBA00022692"/>
    </source>
</evidence>
<evidence type="ECO:0000256" key="1">
    <source>
        <dbReference type="ARBA" id="ARBA00004127"/>
    </source>
</evidence>
<evidence type="ECO:0000256" key="4">
    <source>
        <dbReference type="ARBA" id="ARBA00023136"/>
    </source>
</evidence>
<feature type="transmembrane region" description="Helical" evidence="5">
    <location>
        <begin position="162"/>
        <end position="180"/>
    </location>
</feature>
<evidence type="ECO:0000256" key="3">
    <source>
        <dbReference type="ARBA" id="ARBA00022989"/>
    </source>
</evidence>
<protein>
    <recommendedName>
        <fullName evidence="6">HTTM-like domain-containing protein</fullName>
    </recommendedName>
</protein>
<evidence type="ECO:0000259" key="6">
    <source>
        <dbReference type="SMART" id="SM00752"/>
    </source>
</evidence>
<gene>
    <name evidence="7" type="ORF">E3O44_09105</name>
</gene>
<reference evidence="7 8" key="1">
    <citation type="submission" date="2019-03" db="EMBL/GenBank/DDBJ databases">
        <title>Genomics of glacier-inhabiting Cryobacterium strains.</title>
        <authorList>
            <person name="Liu Q."/>
            <person name="Xin Y.-H."/>
        </authorList>
    </citation>
    <scope>NUCLEOTIDE SEQUENCE [LARGE SCALE GENOMIC DNA]</scope>
    <source>
        <strain evidence="7 8">MDB2-B</strain>
    </source>
</reference>
<dbReference type="PANTHER" id="PTHR39535:SF2">
    <property type="entry name" value="HTTM DOMAIN-CONTAINING PROTEIN"/>
    <property type="match status" value="1"/>
</dbReference>
<dbReference type="PANTHER" id="PTHR39535">
    <property type="entry name" value="SPORULATION-DELAYING PROTEIN SDPB"/>
    <property type="match status" value="1"/>
</dbReference>
<dbReference type="RefSeq" id="WP_134534428.1">
    <property type="nucleotide sequence ID" value="NZ_SOFG01000011.1"/>
</dbReference>
<evidence type="ECO:0000313" key="8">
    <source>
        <dbReference type="Proteomes" id="UP000297608"/>
    </source>
</evidence>
<organism evidence="7 8">
    <name type="scientific">Cryobacterium algoricola</name>
    <dbReference type="NCBI Taxonomy" id="1259183"/>
    <lineage>
        <taxon>Bacteria</taxon>
        <taxon>Bacillati</taxon>
        <taxon>Actinomycetota</taxon>
        <taxon>Actinomycetes</taxon>
        <taxon>Micrococcales</taxon>
        <taxon>Microbacteriaceae</taxon>
        <taxon>Cryobacterium</taxon>
    </lineage>
</organism>
<feature type="transmembrane region" description="Helical" evidence="5">
    <location>
        <begin position="124"/>
        <end position="142"/>
    </location>
</feature>
<dbReference type="InterPro" id="IPR023894">
    <property type="entry name" value="Sporulation_SdpB"/>
</dbReference>
<sequence>MSIFYDMRSGFLGLSNNIARFNPRSYQIQVGRSIIAVGEFATLSLTTWPNLTTEVAGRDAASYCSSIRRASLFCIGSDTPNVVGLWVGLVIAAMVVAGVYPRFVAPLHVWLAISMNASLSLPDGGEAVAAFATILLIPILIADNRACAWLRSSAPVNPYLGAISYAASIALCLQIAGIYLESGLAKLAVSDWVSGTAMYYVIRDPYFGASGLLGSLMNWVTQIPLGSAVLTWGTCILECAIGVFFLSKSRYKRYALVGVIVLHLGIAVTIGLWSFSLTMIGTAMVAAYTLSTRLVTVEEERLLDQTGRAVPLEFDESSDLKQPSFSI</sequence>
<name>A0ABY2IF20_9MICO</name>
<dbReference type="InterPro" id="IPR052964">
    <property type="entry name" value="Sporulation_signal_mat"/>
</dbReference>
<feature type="transmembrane region" description="Helical" evidence="5">
    <location>
        <begin position="254"/>
        <end position="275"/>
    </location>
</feature>
<evidence type="ECO:0000313" key="7">
    <source>
        <dbReference type="EMBL" id="TFB87272.1"/>
    </source>
</evidence>
<feature type="domain" description="HTTM-like" evidence="6">
    <location>
        <begin position="20"/>
        <end position="291"/>
    </location>
</feature>
<comment type="caution">
    <text evidence="7">The sequence shown here is derived from an EMBL/GenBank/DDBJ whole genome shotgun (WGS) entry which is preliminary data.</text>
</comment>
<keyword evidence="4 5" id="KW-0472">Membrane</keyword>
<keyword evidence="3 5" id="KW-1133">Transmembrane helix</keyword>
<accession>A0ABY2IF20</accession>
<keyword evidence="8" id="KW-1185">Reference proteome</keyword>
<comment type="subcellular location">
    <subcellularLocation>
        <location evidence="1">Endomembrane system</location>
        <topology evidence="1">Multi-pass membrane protein</topology>
    </subcellularLocation>
</comment>
<dbReference type="SMART" id="SM00752">
    <property type="entry name" value="HTTM"/>
    <property type="match status" value="1"/>
</dbReference>